<feature type="compositionally biased region" description="Basic residues" evidence="1">
    <location>
        <begin position="160"/>
        <end position="171"/>
    </location>
</feature>
<feature type="region of interest" description="Disordered" evidence="1">
    <location>
        <begin position="147"/>
        <end position="188"/>
    </location>
</feature>
<evidence type="ECO:0000313" key="3">
    <source>
        <dbReference type="RefSeq" id="XP_052755823.1"/>
    </source>
</evidence>
<name>A0ABM3MWU4_GALME</name>
<evidence type="ECO:0000256" key="1">
    <source>
        <dbReference type="SAM" id="MobiDB-lite"/>
    </source>
</evidence>
<dbReference type="GeneID" id="128201810"/>
<sequence length="188" mass="21260">MSLRKSCARRILLEKWDERLADPGAGLRTVEAVRPVLKHWLSGRRKGPLTFRLTQILTGHGCFGQYLCQIARREPTTECHECGCDRDTAQHVLEECPAFSAERRVLVAEVGGDLSLPNIVRRMVSSERSWNVILTFCEAVMSQKEAAERERESAPTAPVMRRRRARRRRRGAPNSASSFPPIRVGVLP</sequence>
<accession>A0ABM3MWU4</accession>
<protein>
    <submittedName>
        <fullName evidence="3">Uncharacterized protein LOC128201810</fullName>
    </submittedName>
</protein>
<dbReference type="Proteomes" id="UP001652740">
    <property type="component" value="Unplaced"/>
</dbReference>
<keyword evidence="2" id="KW-1185">Reference proteome</keyword>
<gene>
    <name evidence="3" type="primary">LOC128201810</name>
</gene>
<evidence type="ECO:0000313" key="2">
    <source>
        <dbReference type="Proteomes" id="UP001652740"/>
    </source>
</evidence>
<reference evidence="3" key="1">
    <citation type="submission" date="2025-08" db="UniProtKB">
        <authorList>
            <consortium name="RefSeq"/>
        </authorList>
    </citation>
    <scope>IDENTIFICATION</scope>
    <source>
        <tissue evidence="3">Whole larvae</tissue>
    </source>
</reference>
<dbReference type="RefSeq" id="XP_052755823.1">
    <property type="nucleotide sequence ID" value="XM_052899863.1"/>
</dbReference>
<organism evidence="2 3">
    <name type="scientific">Galleria mellonella</name>
    <name type="common">Greater wax moth</name>
    <dbReference type="NCBI Taxonomy" id="7137"/>
    <lineage>
        <taxon>Eukaryota</taxon>
        <taxon>Metazoa</taxon>
        <taxon>Ecdysozoa</taxon>
        <taxon>Arthropoda</taxon>
        <taxon>Hexapoda</taxon>
        <taxon>Insecta</taxon>
        <taxon>Pterygota</taxon>
        <taxon>Neoptera</taxon>
        <taxon>Endopterygota</taxon>
        <taxon>Lepidoptera</taxon>
        <taxon>Glossata</taxon>
        <taxon>Ditrysia</taxon>
        <taxon>Pyraloidea</taxon>
        <taxon>Pyralidae</taxon>
        <taxon>Galleriinae</taxon>
        <taxon>Galleria</taxon>
    </lineage>
</organism>
<proteinExistence type="predicted"/>